<dbReference type="PANTHER" id="PTHR33077">
    <property type="entry name" value="PROTEIN TIFY 4A-RELATED-RELATED"/>
    <property type="match status" value="1"/>
</dbReference>
<dbReference type="GO" id="GO:0005634">
    <property type="term" value="C:nucleus"/>
    <property type="evidence" value="ECO:0007669"/>
    <property type="project" value="UniProtKB-SubCell"/>
</dbReference>
<dbReference type="GO" id="GO:0009611">
    <property type="term" value="P:response to wounding"/>
    <property type="evidence" value="ECO:0007669"/>
    <property type="project" value="UniProtKB-UniRule"/>
</dbReference>
<evidence type="ECO:0000256" key="2">
    <source>
        <dbReference type="RuleBase" id="RU369065"/>
    </source>
</evidence>
<comment type="caution">
    <text evidence="5">The sequence shown here is derived from an EMBL/GenBank/DDBJ whole genome shotgun (WGS) entry which is preliminary data.</text>
</comment>
<dbReference type="SMART" id="SM00979">
    <property type="entry name" value="TIFY"/>
    <property type="match status" value="1"/>
</dbReference>
<dbReference type="Pfam" id="PF09425">
    <property type="entry name" value="Jas_motif"/>
    <property type="match status" value="1"/>
</dbReference>
<dbReference type="GO" id="GO:2000022">
    <property type="term" value="P:regulation of jasmonic acid mediated signaling pathway"/>
    <property type="evidence" value="ECO:0007669"/>
    <property type="project" value="UniProtKB-UniRule"/>
</dbReference>
<feature type="region of interest" description="Disordered" evidence="3">
    <location>
        <begin position="175"/>
        <end position="230"/>
    </location>
</feature>
<comment type="similarity">
    <text evidence="1 2">Belongs to the TIFY/JAZ family.</text>
</comment>
<reference evidence="5" key="1">
    <citation type="journal article" date="2023" name="Science">
        <title>Elucidation of the pathway for biosynthesis of saponin adjuvants from the soapbark tree.</title>
        <authorList>
            <person name="Reed J."/>
            <person name="Orme A."/>
            <person name="El-Demerdash A."/>
            <person name="Owen C."/>
            <person name="Martin L.B.B."/>
            <person name="Misra R.C."/>
            <person name="Kikuchi S."/>
            <person name="Rejzek M."/>
            <person name="Martin A.C."/>
            <person name="Harkess A."/>
            <person name="Leebens-Mack J."/>
            <person name="Louveau T."/>
            <person name="Stephenson M.J."/>
            <person name="Osbourn A."/>
        </authorList>
    </citation>
    <scope>NUCLEOTIDE SEQUENCE</scope>
    <source>
        <strain evidence="5">S10</strain>
    </source>
</reference>
<feature type="region of interest" description="Disordered" evidence="3">
    <location>
        <begin position="1"/>
        <end position="39"/>
    </location>
</feature>
<keyword evidence="6" id="KW-1185">Reference proteome</keyword>
<keyword evidence="2" id="KW-0539">Nucleus</keyword>
<feature type="compositionally biased region" description="Basic and acidic residues" evidence="3">
    <location>
        <begin position="22"/>
        <end position="33"/>
    </location>
</feature>
<evidence type="ECO:0000256" key="3">
    <source>
        <dbReference type="SAM" id="MobiDB-lite"/>
    </source>
</evidence>
<comment type="function">
    <text evidence="2">Repressor of jasmonate responses.</text>
</comment>
<name>A0AAD7LC31_QUISA</name>
<evidence type="ECO:0000313" key="5">
    <source>
        <dbReference type="EMBL" id="KAJ7955359.1"/>
    </source>
</evidence>
<dbReference type="PROSITE" id="PS51320">
    <property type="entry name" value="TIFY"/>
    <property type="match status" value="1"/>
</dbReference>
<feature type="compositionally biased region" description="Polar residues" evidence="3">
    <location>
        <begin position="118"/>
        <end position="127"/>
    </location>
</feature>
<dbReference type="AlphaFoldDB" id="A0AAD7LC31"/>
<dbReference type="InterPro" id="IPR010399">
    <property type="entry name" value="Tify_dom"/>
</dbReference>
<gene>
    <name evidence="5" type="ORF">O6P43_021963</name>
</gene>
<comment type="domain">
    <text evidence="2">The jas domain is required for interaction with COI1.</text>
</comment>
<accession>A0AAD7LC31</accession>
<feature type="domain" description="Tify" evidence="4">
    <location>
        <begin position="72"/>
        <end position="107"/>
    </location>
</feature>
<evidence type="ECO:0000256" key="1">
    <source>
        <dbReference type="ARBA" id="ARBA00008614"/>
    </source>
</evidence>
<dbReference type="InterPro" id="IPR018467">
    <property type="entry name" value="CCT_CS"/>
</dbReference>
<comment type="subcellular location">
    <subcellularLocation>
        <location evidence="2">Nucleus</location>
    </subcellularLocation>
</comment>
<protein>
    <recommendedName>
        <fullName evidence="2">Protein TIFY</fullName>
    </recommendedName>
    <alternativeName>
        <fullName evidence="2">Jasmonate ZIM domain-containing protein</fullName>
    </alternativeName>
</protein>
<dbReference type="EMBL" id="JARAOO010000009">
    <property type="protein sequence ID" value="KAJ7955359.1"/>
    <property type="molecule type" value="Genomic_DNA"/>
</dbReference>
<evidence type="ECO:0000259" key="4">
    <source>
        <dbReference type="PROSITE" id="PS51320"/>
    </source>
</evidence>
<dbReference type="InterPro" id="IPR040390">
    <property type="entry name" value="TIFY/JAZ"/>
</dbReference>
<evidence type="ECO:0000313" key="6">
    <source>
        <dbReference type="Proteomes" id="UP001163823"/>
    </source>
</evidence>
<feature type="region of interest" description="Disordered" evidence="3">
    <location>
        <begin position="118"/>
        <end position="141"/>
    </location>
</feature>
<dbReference type="Pfam" id="PF06200">
    <property type="entry name" value="tify"/>
    <property type="match status" value="1"/>
</dbReference>
<organism evidence="5 6">
    <name type="scientific">Quillaja saponaria</name>
    <name type="common">Soap bark tree</name>
    <dbReference type="NCBI Taxonomy" id="32244"/>
    <lineage>
        <taxon>Eukaryota</taxon>
        <taxon>Viridiplantae</taxon>
        <taxon>Streptophyta</taxon>
        <taxon>Embryophyta</taxon>
        <taxon>Tracheophyta</taxon>
        <taxon>Spermatophyta</taxon>
        <taxon>Magnoliopsida</taxon>
        <taxon>eudicotyledons</taxon>
        <taxon>Gunneridae</taxon>
        <taxon>Pentapetalae</taxon>
        <taxon>rosids</taxon>
        <taxon>fabids</taxon>
        <taxon>Fabales</taxon>
        <taxon>Quillajaceae</taxon>
        <taxon>Quillaja</taxon>
    </lineage>
</organism>
<dbReference type="PANTHER" id="PTHR33077:SF61">
    <property type="entry name" value="PROTEIN TIFY 3A-RELATED"/>
    <property type="match status" value="1"/>
</dbReference>
<dbReference type="Proteomes" id="UP001163823">
    <property type="component" value="Chromosome 9"/>
</dbReference>
<keyword evidence="2" id="KW-1184">Jasmonic acid signaling pathway</keyword>
<proteinExistence type="inferred from homology"/>
<dbReference type="GO" id="GO:0031347">
    <property type="term" value="P:regulation of defense response"/>
    <property type="evidence" value="ECO:0007669"/>
    <property type="project" value="UniProtKB-UniRule"/>
</dbReference>
<feature type="compositionally biased region" description="Polar residues" evidence="3">
    <location>
        <begin position="200"/>
        <end position="209"/>
    </location>
</feature>
<sequence>MEMEGKLEPGAVKPEVEEDAGKEEQEQGRKPVDIDDSISSNDKVEMVNLSTSRMFFFSLRPITMPTSTTNVTNQSPSQLTIFYAGSVSVFDAIPAEKVHEIILLAVAAAKPAEMKNIGMQSPLTSPAPTRPPSPHGMSNDLASPRALCYPAQNSSLCQLQEFPIARRHSLQRFLEKRRDRLGNKTPYSTPPTKIADNMGKNLSTESSPESGCFKRSQEEFQPKIASSQVK</sequence>